<dbReference type="GO" id="GO:0004748">
    <property type="term" value="F:ribonucleoside-diphosphate reductase activity, thioredoxin disulfide as acceptor"/>
    <property type="evidence" value="ECO:0007669"/>
    <property type="project" value="TreeGrafter"/>
</dbReference>
<dbReference type="Pfam" id="PF13353">
    <property type="entry name" value="Fer4_12"/>
    <property type="match status" value="1"/>
</dbReference>
<keyword evidence="8 12" id="KW-0560">Oxidoreductase</keyword>
<evidence type="ECO:0000256" key="8">
    <source>
        <dbReference type="ARBA" id="ARBA00023002"/>
    </source>
</evidence>
<dbReference type="AlphaFoldDB" id="A0A2K4MTU1"/>
<evidence type="ECO:0000256" key="9">
    <source>
        <dbReference type="ARBA" id="ARBA00023004"/>
    </source>
</evidence>
<dbReference type="GO" id="GO:0051539">
    <property type="term" value="F:4 iron, 4 sulfur cluster binding"/>
    <property type="evidence" value="ECO:0007669"/>
    <property type="project" value="UniProtKB-KW"/>
</dbReference>
<evidence type="ECO:0000256" key="1">
    <source>
        <dbReference type="ARBA" id="ARBA00001966"/>
    </source>
</evidence>
<dbReference type="InterPro" id="IPR007197">
    <property type="entry name" value="rSAM"/>
</dbReference>
<keyword evidence="15" id="KW-1185">Reference proteome</keyword>
<evidence type="ECO:0000256" key="11">
    <source>
        <dbReference type="ARBA" id="ARBA00047365"/>
    </source>
</evidence>
<dbReference type="InterPro" id="IPR012837">
    <property type="entry name" value="NrdG"/>
</dbReference>
<comment type="cofactor">
    <cofactor evidence="1">
        <name>[4Fe-4S] cluster</name>
        <dbReference type="ChEBI" id="CHEBI:49883"/>
    </cofactor>
</comment>
<name>A0A2K4MTU1_9NEIS</name>
<evidence type="ECO:0000256" key="4">
    <source>
        <dbReference type="ARBA" id="ARBA00014281"/>
    </source>
</evidence>
<dbReference type="Gene3D" id="3.20.20.70">
    <property type="entry name" value="Aldolase class I"/>
    <property type="match status" value="1"/>
</dbReference>
<dbReference type="PIRSF" id="PIRSF000368">
    <property type="entry name" value="NrdG"/>
    <property type="match status" value="1"/>
</dbReference>
<evidence type="ECO:0000259" key="13">
    <source>
        <dbReference type="PROSITE" id="PS51918"/>
    </source>
</evidence>
<dbReference type="NCBIfam" id="TIGR02491">
    <property type="entry name" value="NrdG"/>
    <property type="match status" value="1"/>
</dbReference>
<dbReference type="PANTHER" id="PTHR30352">
    <property type="entry name" value="PYRUVATE FORMATE-LYASE-ACTIVATING ENZYME"/>
    <property type="match status" value="1"/>
</dbReference>
<keyword evidence="5" id="KW-0004">4Fe-4S</keyword>
<gene>
    <name evidence="14" type="primary">nrdG</name>
    <name evidence="14" type="ORF">C2134_01190</name>
</gene>
<dbReference type="InterPro" id="IPR001989">
    <property type="entry name" value="Radical_activat_CS"/>
</dbReference>
<dbReference type="SFLD" id="SFLDS00029">
    <property type="entry name" value="Radical_SAM"/>
    <property type="match status" value="1"/>
</dbReference>
<keyword evidence="10" id="KW-0411">Iron-sulfur</keyword>
<dbReference type="GO" id="GO:0043365">
    <property type="term" value="F:[formate-C-acetyltransferase]-activating enzyme activity"/>
    <property type="evidence" value="ECO:0007669"/>
    <property type="project" value="InterPro"/>
</dbReference>
<evidence type="ECO:0000256" key="6">
    <source>
        <dbReference type="ARBA" id="ARBA00022691"/>
    </source>
</evidence>
<sequence>MNYDRYYTCDLLNGEGVRVTLFVTGCPHACPGCHNPSTWDRKAGRPFTPEVREQLLAHCAKHDGLSLSGGDPLHPANRGEILDLCRRFKARYPDKDIWLWTGYRHEEVAELDILRYVDVLIDGRYRQDLPTSKPWRGSDNQRLIRLNA</sequence>
<keyword evidence="7" id="KW-0479">Metal-binding</keyword>
<evidence type="ECO:0000256" key="12">
    <source>
        <dbReference type="PIRNR" id="PIRNR000368"/>
    </source>
</evidence>
<dbReference type="SFLD" id="SFLDG01066">
    <property type="entry name" value="organic_radical-activating_enz"/>
    <property type="match status" value="1"/>
</dbReference>
<dbReference type="SUPFAM" id="SSF102114">
    <property type="entry name" value="Radical SAM enzymes"/>
    <property type="match status" value="1"/>
</dbReference>
<dbReference type="CDD" id="cd01335">
    <property type="entry name" value="Radical_SAM"/>
    <property type="match status" value="1"/>
</dbReference>
<evidence type="ECO:0000256" key="3">
    <source>
        <dbReference type="ARBA" id="ARBA00009777"/>
    </source>
</evidence>
<dbReference type="RefSeq" id="WP_103316887.1">
    <property type="nucleotide sequence ID" value="NZ_PPTF01000005.1"/>
</dbReference>
<dbReference type="InterPro" id="IPR058240">
    <property type="entry name" value="rSAM_sf"/>
</dbReference>
<evidence type="ECO:0000313" key="15">
    <source>
        <dbReference type="Proteomes" id="UP000236416"/>
    </source>
</evidence>
<dbReference type="PROSITE" id="PS51918">
    <property type="entry name" value="RADICAL_SAM"/>
    <property type="match status" value="1"/>
</dbReference>
<accession>A0A2K4MTU1</accession>
<protein>
    <recommendedName>
        <fullName evidence="4 12">Anaerobic ribonucleoside-triphosphate reductase-activating protein</fullName>
        <ecNumber evidence="12">1.97.1.-</ecNumber>
    </recommendedName>
</protein>
<reference evidence="14 15" key="1">
    <citation type="submission" date="2018-01" db="EMBL/GenBank/DDBJ databases">
        <title>Genomic Sequence of Chromobacterium MWU13-2610 from wild cranberry bogs within the Cape Cod National Seashore.</title>
        <authorList>
            <person name="O'Hara-Hanley K."/>
            <person name="Soby S."/>
            <person name="Harrison A."/>
        </authorList>
    </citation>
    <scope>NUCLEOTIDE SEQUENCE [LARGE SCALE GENOMIC DNA]</scope>
    <source>
        <strain evidence="14 15">MWU13-2610</strain>
    </source>
</reference>
<keyword evidence="9" id="KW-0408">Iron</keyword>
<dbReference type="EMBL" id="PPTF01000005">
    <property type="protein sequence ID" value="POB00521.1"/>
    <property type="molecule type" value="Genomic_DNA"/>
</dbReference>
<comment type="function">
    <text evidence="2 12">Activation of anaerobic ribonucleoside-triphosphate reductase under anaerobic conditions by generation of an organic free radical, using S-adenosylmethionine and reduced flavodoxin as cosubstrates to produce 5'-deoxy-adenosine.</text>
</comment>
<evidence type="ECO:0000256" key="2">
    <source>
        <dbReference type="ARBA" id="ARBA00003852"/>
    </source>
</evidence>
<comment type="caution">
    <text evidence="14">The sequence shown here is derived from an EMBL/GenBank/DDBJ whole genome shotgun (WGS) entry which is preliminary data.</text>
</comment>
<evidence type="ECO:0000313" key="14">
    <source>
        <dbReference type="EMBL" id="POB00521.1"/>
    </source>
</evidence>
<evidence type="ECO:0000256" key="7">
    <source>
        <dbReference type="ARBA" id="ARBA00022723"/>
    </source>
</evidence>
<dbReference type="PANTHER" id="PTHR30352:SF2">
    <property type="entry name" value="ANAEROBIC RIBONUCLEOSIDE-TRIPHOSPHATE REDUCTASE-ACTIVATING PROTEIN"/>
    <property type="match status" value="1"/>
</dbReference>
<dbReference type="EC" id="1.97.1.-" evidence="12"/>
<evidence type="ECO:0000256" key="10">
    <source>
        <dbReference type="ARBA" id="ARBA00023014"/>
    </source>
</evidence>
<proteinExistence type="inferred from homology"/>
<dbReference type="InterPro" id="IPR013785">
    <property type="entry name" value="Aldolase_TIM"/>
</dbReference>
<evidence type="ECO:0000256" key="5">
    <source>
        <dbReference type="ARBA" id="ARBA00022485"/>
    </source>
</evidence>
<organism evidence="14 15">
    <name type="scientific">Chromobacterium sinusclupearum</name>
    <dbReference type="NCBI Taxonomy" id="2077146"/>
    <lineage>
        <taxon>Bacteria</taxon>
        <taxon>Pseudomonadati</taxon>
        <taxon>Pseudomonadota</taxon>
        <taxon>Betaproteobacteria</taxon>
        <taxon>Neisseriales</taxon>
        <taxon>Chromobacteriaceae</taxon>
        <taxon>Chromobacterium</taxon>
    </lineage>
</organism>
<comment type="catalytic activity">
    <reaction evidence="11">
        <text>glycyl-[protein] + reduced [flavodoxin] + S-adenosyl-L-methionine = glycin-2-yl radical-[protein] + semiquinone [flavodoxin] + 5'-deoxyadenosine + L-methionine + H(+)</text>
        <dbReference type="Rhea" id="RHEA:61976"/>
        <dbReference type="Rhea" id="RHEA-COMP:10622"/>
        <dbReference type="Rhea" id="RHEA-COMP:14480"/>
        <dbReference type="Rhea" id="RHEA-COMP:15993"/>
        <dbReference type="Rhea" id="RHEA-COMP:15994"/>
        <dbReference type="ChEBI" id="CHEBI:15378"/>
        <dbReference type="ChEBI" id="CHEBI:17319"/>
        <dbReference type="ChEBI" id="CHEBI:29947"/>
        <dbReference type="ChEBI" id="CHEBI:32722"/>
        <dbReference type="ChEBI" id="CHEBI:57618"/>
        <dbReference type="ChEBI" id="CHEBI:57844"/>
        <dbReference type="ChEBI" id="CHEBI:59789"/>
        <dbReference type="ChEBI" id="CHEBI:140311"/>
    </reaction>
</comment>
<feature type="domain" description="Radical SAM core" evidence="13">
    <location>
        <begin position="12"/>
        <end position="148"/>
    </location>
</feature>
<keyword evidence="6" id="KW-0949">S-adenosyl-L-methionine</keyword>
<dbReference type="SFLD" id="SFLDG01063">
    <property type="entry name" value="activating_enzymes__group_1"/>
    <property type="match status" value="1"/>
</dbReference>
<comment type="similarity">
    <text evidence="3 12">Belongs to the organic radical-activating enzymes family.</text>
</comment>
<dbReference type="Proteomes" id="UP000236416">
    <property type="component" value="Unassembled WGS sequence"/>
</dbReference>
<dbReference type="SFLD" id="SFLDF00299">
    <property type="entry name" value="anaerobic_ribonucleoside-triph"/>
    <property type="match status" value="1"/>
</dbReference>
<dbReference type="GO" id="GO:0046872">
    <property type="term" value="F:metal ion binding"/>
    <property type="evidence" value="ECO:0007669"/>
    <property type="project" value="UniProtKB-KW"/>
</dbReference>
<dbReference type="PROSITE" id="PS01087">
    <property type="entry name" value="RADICAL_ACTIVATING"/>
    <property type="match status" value="1"/>
</dbReference>
<dbReference type="InterPro" id="IPR034457">
    <property type="entry name" value="Organic_radical-activating"/>
</dbReference>